<dbReference type="Gene3D" id="1.10.150.130">
    <property type="match status" value="1"/>
</dbReference>
<keyword evidence="10 11" id="KW-0131">Cell cycle</keyword>
<evidence type="ECO:0000256" key="10">
    <source>
        <dbReference type="ARBA" id="ARBA00023306"/>
    </source>
</evidence>
<dbReference type="InterPro" id="IPR011010">
    <property type="entry name" value="DNA_brk_join_enz"/>
</dbReference>
<accession>A0ABY2JIG7</accession>
<evidence type="ECO:0000256" key="1">
    <source>
        <dbReference type="ARBA" id="ARBA00004496"/>
    </source>
</evidence>
<dbReference type="PANTHER" id="PTHR30349">
    <property type="entry name" value="PHAGE INTEGRASE-RELATED"/>
    <property type="match status" value="1"/>
</dbReference>
<feature type="active site" evidence="11">
    <location>
        <position position="298"/>
    </location>
</feature>
<evidence type="ECO:0000256" key="3">
    <source>
        <dbReference type="ARBA" id="ARBA00015810"/>
    </source>
</evidence>
<feature type="active site" evidence="11">
    <location>
        <position position="295"/>
    </location>
</feature>
<dbReference type="InterPro" id="IPR011932">
    <property type="entry name" value="Recomb_XerD"/>
</dbReference>
<keyword evidence="7 11" id="KW-0229">DNA integration</keyword>
<evidence type="ECO:0000313" key="15">
    <source>
        <dbReference type="Proteomes" id="UP000297851"/>
    </source>
</evidence>
<dbReference type="HAMAP" id="MF_01807">
    <property type="entry name" value="Recomb_XerD"/>
    <property type="match status" value="1"/>
</dbReference>
<evidence type="ECO:0000259" key="13">
    <source>
        <dbReference type="PROSITE" id="PS51900"/>
    </source>
</evidence>
<organism evidence="14 15">
    <name type="scientific">Cryobacterium sandaracinum</name>
    <dbReference type="NCBI Taxonomy" id="1259247"/>
    <lineage>
        <taxon>Bacteria</taxon>
        <taxon>Bacillati</taxon>
        <taxon>Actinomycetota</taxon>
        <taxon>Actinomycetes</taxon>
        <taxon>Micrococcales</taxon>
        <taxon>Microbacteriaceae</taxon>
        <taxon>Cryobacterium</taxon>
    </lineage>
</organism>
<dbReference type="Pfam" id="PF00589">
    <property type="entry name" value="Phage_integrase"/>
    <property type="match status" value="1"/>
</dbReference>
<comment type="function">
    <text evidence="11">Site-specific tyrosine recombinase, which acts by catalyzing the cutting and rejoining of the recombining DNA molecules. The XerC-XerD complex is essential to convert dimers of the bacterial chromosome into monomers to permit their segregation at cell division. It also contributes to the segregational stability of plasmids.</text>
</comment>
<keyword evidence="4 11" id="KW-0963">Cytoplasm</keyword>
<feature type="active site" evidence="11">
    <location>
        <position position="200"/>
    </location>
</feature>
<dbReference type="InterPro" id="IPR004107">
    <property type="entry name" value="Integrase_SAM-like_N"/>
</dbReference>
<evidence type="ECO:0000256" key="9">
    <source>
        <dbReference type="ARBA" id="ARBA00023172"/>
    </source>
</evidence>
<feature type="domain" description="Tyr recombinase" evidence="12">
    <location>
        <begin position="160"/>
        <end position="343"/>
    </location>
</feature>
<dbReference type="InterPro" id="IPR044068">
    <property type="entry name" value="CB"/>
</dbReference>
<sequence length="378" mass="40104">MSRGRGIRSIGTTRCDRLASSGGVSGAAGVPAGRGVAGLGGPPAPGVAGGVVAAAVDSYLRHVAIERGLSTNTVSAYRRDLAIYSRWLAAVGLTGLADVTRQHVSDYVRFLGSREESPLTAASIARILSTVRGFHRFLLEEGVVDTDVAHESKPPKLGTRLPKAISIEQVTLLLAATDGDEVHNLRDKALLELLYATGARVSEVVNLNVDDVLDPEVVRLTGKGDKQRIVPVGSYARAAIDTFLVRGRPLLSARGPATPALFLGLRGKRLSRQNAWLIIRAAAERAGLEGHVSPHTLRHSFATHLLEGGADVRVVQELLGHSSVATTQIYTLVTADTLRDMYTTAHPRARVSRSVPPVVESPTVVVEPPPVLDELNPA</sequence>
<evidence type="ECO:0000256" key="2">
    <source>
        <dbReference type="ARBA" id="ARBA00010450"/>
    </source>
</evidence>
<dbReference type="SUPFAM" id="SSF56349">
    <property type="entry name" value="DNA breaking-rejoining enzymes"/>
    <property type="match status" value="1"/>
</dbReference>
<dbReference type="InterPro" id="IPR013762">
    <property type="entry name" value="Integrase-like_cat_sf"/>
</dbReference>
<protein>
    <recommendedName>
        <fullName evidence="3 11">Tyrosine recombinase XerD</fullName>
    </recommendedName>
</protein>
<evidence type="ECO:0000256" key="5">
    <source>
        <dbReference type="ARBA" id="ARBA00022618"/>
    </source>
</evidence>
<gene>
    <name evidence="11 14" type="primary">xerD</name>
    <name evidence="14" type="ORF">E3T25_06205</name>
</gene>
<keyword evidence="6 11" id="KW-0159">Chromosome partition</keyword>
<dbReference type="PROSITE" id="PS51898">
    <property type="entry name" value="TYR_RECOMBINASE"/>
    <property type="match status" value="1"/>
</dbReference>
<dbReference type="NCBIfam" id="NF001399">
    <property type="entry name" value="PRK00283.1"/>
    <property type="match status" value="1"/>
</dbReference>
<feature type="active site" evidence="11">
    <location>
        <position position="321"/>
    </location>
</feature>
<dbReference type="InterPro" id="IPR050090">
    <property type="entry name" value="Tyrosine_recombinase_XerCD"/>
</dbReference>
<dbReference type="Pfam" id="PF02899">
    <property type="entry name" value="Phage_int_SAM_1"/>
    <property type="match status" value="1"/>
</dbReference>
<keyword evidence="15" id="KW-1185">Reference proteome</keyword>
<dbReference type="PANTHER" id="PTHR30349:SF81">
    <property type="entry name" value="TYROSINE RECOMBINASE XERC"/>
    <property type="match status" value="1"/>
</dbReference>
<dbReference type="NCBIfam" id="TIGR02225">
    <property type="entry name" value="recomb_XerD"/>
    <property type="match status" value="1"/>
</dbReference>
<dbReference type="InterPro" id="IPR023009">
    <property type="entry name" value="Tyrosine_recombinase_XerC/XerD"/>
</dbReference>
<evidence type="ECO:0000256" key="4">
    <source>
        <dbReference type="ARBA" id="ARBA00022490"/>
    </source>
</evidence>
<evidence type="ECO:0000313" key="14">
    <source>
        <dbReference type="EMBL" id="TFD03941.1"/>
    </source>
</evidence>
<feature type="active site" description="O-(3'-phospho-DNA)-tyrosine intermediate" evidence="11">
    <location>
        <position position="330"/>
    </location>
</feature>
<dbReference type="CDD" id="cd00798">
    <property type="entry name" value="INT_XerDC_C"/>
    <property type="match status" value="1"/>
</dbReference>
<name>A0ABY2JIG7_9MICO</name>
<keyword evidence="5 11" id="KW-0132">Cell division</keyword>
<comment type="caution">
    <text evidence="14">The sequence shown here is derived from an EMBL/GenBank/DDBJ whole genome shotgun (WGS) entry which is preliminary data.</text>
</comment>
<dbReference type="PROSITE" id="PS51900">
    <property type="entry name" value="CB"/>
    <property type="match status" value="1"/>
</dbReference>
<comment type="subunit">
    <text evidence="11">Forms a cyclic heterotetrameric complex composed of two molecules of XerC and two molecules of XerD.</text>
</comment>
<proteinExistence type="inferred from homology"/>
<evidence type="ECO:0000256" key="11">
    <source>
        <dbReference type="HAMAP-Rule" id="MF_01807"/>
    </source>
</evidence>
<dbReference type="Gene3D" id="1.10.443.10">
    <property type="entry name" value="Intergrase catalytic core"/>
    <property type="match status" value="1"/>
</dbReference>
<evidence type="ECO:0000259" key="12">
    <source>
        <dbReference type="PROSITE" id="PS51898"/>
    </source>
</evidence>
<dbReference type="InterPro" id="IPR002104">
    <property type="entry name" value="Integrase_catalytic"/>
</dbReference>
<feature type="domain" description="Core-binding (CB)" evidence="13">
    <location>
        <begin position="50"/>
        <end position="139"/>
    </location>
</feature>
<evidence type="ECO:0000256" key="7">
    <source>
        <dbReference type="ARBA" id="ARBA00022908"/>
    </source>
</evidence>
<dbReference type="EMBL" id="SOGO01000020">
    <property type="protein sequence ID" value="TFD03941.1"/>
    <property type="molecule type" value="Genomic_DNA"/>
</dbReference>
<comment type="similarity">
    <text evidence="2 11">Belongs to the 'phage' integrase family. XerD subfamily.</text>
</comment>
<dbReference type="Proteomes" id="UP000297851">
    <property type="component" value="Unassembled WGS sequence"/>
</dbReference>
<feature type="active site" evidence="11">
    <location>
        <position position="223"/>
    </location>
</feature>
<reference evidence="14 15" key="1">
    <citation type="submission" date="2019-03" db="EMBL/GenBank/DDBJ databases">
        <title>Genomics of glacier-inhabiting Cryobacterium strains.</title>
        <authorList>
            <person name="Liu Q."/>
            <person name="Xin Y.-H."/>
        </authorList>
    </citation>
    <scope>NUCLEOTIDE SEQUENCE [LARGE SCALE GENOMIC DNA]</scope>
    <source>
        <strain evidence="14 15">TMT2-16</strain>
    </source>
</reference>
<evidence type="ECO:0000256" key="6">
    <source>
        <dbReference type="ARBA" id="ARBA00022829"/>
    </source>
</evidence>
<dbReference type="HAMAP" id="MF_01808">
    <property type="entry name" value="Recomb_XerC_XerD"/>
    <property type="match status" value="1"/>
</dbReference>
<dbReference type="InterPro" id="IPR010998">
    <property type="entry name" value="Integrase_recombinase_N"/>
</dbReference>
<evidence type="ECO:0000256" key="8">
    <source>
        <dbReference type="ARBA" id="ARBA00023125"/>
    </source>
</evidence>
<comment type="subcellular location">
    <subcellularLocation>
        <location evidence="1 11">Cytoplasm</location>
    </subcellularLocation>
</comment>
<keyword evidence="8 11" id="KW-0238">DNA-binding</keyword>
<keyword evidence="9 11" id="KW-0233">DNA recombination</keyword>